<accession>A0A223KN66</accession>
<evidence type="ECO:0000259" key="2">
    <source>
        <dbReference type="PROSITE" id="PS50943"/>
    </source>
</evidence>
<dbReference type="STRING" id="1314751.GCA_001591425_00120"/>
<evidence type="ECO:0000313" key="4">
    <source>
        <dbReference type="Proteomes" id="UP000215224"/>
    </source>
</evidence>
<keyword evidence="1" id="KW-0238">DNA-binding</keyword>
<feature type="domain" description="HTH cro/C1-type" evidence="2">
    <location>
        <begin position="6"/>
        <end position="59"/>
    </location>
</feature>
<dbReference type="InterPro" id="IPR011990">
    <property type="entry name" value="TPR-like_helical_dom_sf"/>
</dbReference>
<organism evidence="3 4">
    <name type="scientific">Sutcliffiella cohnii</name>
    <dbReference type="NCBI Taxonomy" id="33932"/>
    <lineage>
        <taxon>Bacteria</taxon>
        <taxon>Bacillati</taxon>
        <taxon>Bacillota</taxon>
        <taxon>Bacilli</taxon>
        <taxon>Bacillales</taxon>
        <taxon>Bacillaceae</taxon>
        <taxon>Sutcliffiella</taxon>
    </lineage>
</organism>
<dbReference type="Gene3D" id="1.25.40.10">
    <property type="entry name" value="Tetratricopeptide repeat domain"/>
    <property type="match status" value="2"/>
</dbReference>
<dbReference type="Pfam" id="PF12844">
    <property type="entry name" value="HTH_19"/>
    <property type="match status" value="1"/>
</dbReference>
<dbReference type="SUPFAM" id="SSF47413">
    <property type="entry name" value="lambda repressor-like DNA-binding domains"/>
    <property type="match status" value="1"/>
</dbReference>
<protein>
    <submittedName>
        <fullName evidence="3">Transcriptional regulator</fullName>
    </submittedName>
</protein>
<dbReference type="GO" id="GO:0003700">
    <property type="term" value="F:DNA-binding transcription factor activity"/>
    <property type="evidence" value="ECO:0007669"/>
    <property type="project" value="TreeGrafter"/>
</dbReference>
<dbReference type="PANTHER" id="PTHR46797">
    <property type="entry name" value="HTH-TYPE TRANSCRIPTIONAL REGULATOR"/>
    <property type="match status" value="1"/>
</dbReference>
<proteinExistence type="predicted"/>
<dbReference type="Proteomes" id="UP000215224">
    <property type="component" value="Chromosome"/>
</dbReference>
<dbReference type="InterPro" id="IPR001387">
    <property type="entry name" value="Cro/C1-type_HTH"/>
</dbReference>
<evidence type="ECO:0000313" key="3">
    <source>
        <dbReference type="EMBL" id="AST90836.1"/>
    </source>
</evidence>
<gene>
    <name evidence="3" type="ORF">BC6307_05825</name>
</gene>
<dbReference type="PROSITE" id="PS50943">
    <property type="entry name" value="HTH_CROC1"/>
    <property type="match status" value="1"/>
</dbReference>
<dbReference type="KEGG" id="bcoh:BC6307_05825"/>
<keyword evidence="4" id="KW-1185">Reference proteome</keyword>
<sequence length="405" mass="47391">MLGERIRKLRKQKKLTLEALAGEKLTKGMLSLIENDKAQPSMESLAYIAERLNVEVAELLGNANASELRNVMVQAEQLINIDHEEDPNKYKKIIKLIEPFIDKVTKSYESARLLELYSYALYYEKIDGWQTLLQRAADIFDELNVSSSRTKIAVFRSSIKFVEHRYEEALDVFLKERKAVEEQHFYIDPLSLLELDYHESVLYFAVGNSEPALNVMERAITLSKEKRIFYLIDDLYRLAAVHAMDDGNKEKQNYYLMKLKKYGEFADHEPSIHFYHLINLMMLISEEKQYTKALELIEEYLEEKMVHYETWLSAEKGKALYYLGRYDEAFAVLEQVKVPEYLHHPYDLAMFYILESFKGLIQLVLGNNEAALSYAKKGVQLFETLPESAYKRFSIVTLEKIKKEF</sequence>
<evidence type="ECO:0000256" key="1">
    <source>
        <dbReference type="ARBA" id="ARBA00023125"/>
    </source>
</evidence>
<dbReference type="RefSeq" id="WP_066410824.1">
    <property type="nucleotide sequence ID" value="NZ_CP018866.1"/>
</dbReference>
<dbReference type="SMART" id="SM00530">
    <property type="entry name" value="HTH_XRE"/>
    <property type="match status" value="1"/>
</dbReference>
<dbReference type="AlphaFoldDB" id="A0A223KN66"/>
<dbReference type="EMBL" id="CP018866">
    <property type="protein sequence ID" value="AST90836.1"/>
    <property type="molecule type" value="Genomic_DNA"/>
</dbReference>
<dbReference type="InterPro" id="IPR010982">
    <property type="entry name" value="Lambda_DNA-bd_dom_sf"/>
</dbReference>
<dbReference type="InterPro" id="IPR050807">
    <property type="entry name" value="TransReg_Diox_bact_type"/>
</dbReference>
<dbReference type="GO" id="GO:0005829">
    <property type="term" value="C:cytosol"/>
    <property type="evidence" value="ECO:0007669"/>
    <property type="project" value="TreeGrafter"/>
</dbReference>
<reference evidence="3 4" key="1">
    <citation type="submission" date="2016-12" db="EMBL/GenBank/DDBJ databases">
        <title>The whole genome sequencing and assembly of Bacillus cohnii DSM 6307T strain.</title>
        <authorList>
            <person name="Lee Y.-J."/>
            <person name="Yi H."/>
            <person name="Bahn Y.-S."/>
            <person name="Kim J.F."/>
            <person name="Lee D.-W."/>
        </authorList>
    </citation>
    <scope>NUCLEOTIDE SEQUENCE [LARGE SCALE GENOMIC DNA]</scope>
    <source>
        <strain evidence="3 4">DSM 6307</strain>
    </source>
</reference>
<dbReference type="GO" id="GO:0003677">
    <property type="term" value="F:DNA binding"/>
    <property type="evidence" value="ECO:0007669"/>
    <property type="project" value="UniProtKB-KW"/>
</dbReference>
<dbReference type="PANTHER" id="PTHR46797:SF1">
    <property type="entry name" value="METHYLPHOSPHONATE SYNTHASE"/>
    <property type="match status" value="1"/>
</dbReference>
<dbReference type="CDD" id="cd00093">
    <property type="entry name" value="HTH_XRE"/>
    <property type="match status" value="1"/>
</dbReference>
<name>A0A223KN66_9BACI</name>
<dbReference type="SUPFAM" id="SSF48452">
    <property type="entry name" value="TPR-like"/>
    <property type="match status" value="1"/>
</dbReference>